<feature type="domain" description="MoxR-vWA-beta-propeller ternary system" evidence="1">
    <location>
        <begin position="5"/>
        <end position="167"/>
    </location>
</feature>
<gene>
    <name evidence="2" type="ORF">OL497_21455</name>
</gene>
<dbReference type="Proteomes" id="UP001207742">
    <property type="component" value="Unassembled WGS sequence"/>
</dbReference>
<protein>
    <submittedName>
        <fullName evidence="2">Tetratricopeptide repeat protein</fullName>
    </submittedName>
</protein>
<proteinExistence type="predicted"/>
<name>A0ABT3IR72_9BACT</name>
<evidence type="ECO:0000259" key="1">
    <source>
        <dbReference type="Pfam" id="PF19919"/>
    </source>
</evidence>
<keyword evidence="3" id="KW-1185">Reference proteome</keyword>
<organism evidence="2 3">
    <name type="scientific">Chitinophaga nivalis</name>
    <dbReference type="NCBI Taxonomy" id="2991709"/>
    <lineage>
        <taxon>Bacteria</taxon>
        <taxon>Pseudomonadati</taxon>
        <taxon>Bacteroidota</taxon>
        <taxon>Chitinophagia</taxon>
        <taxon>Chitinophagales</taxon>
        <taxon>Chitinophagaceae</taxon>
        <taxon>Chitinophaga</taxon>
    </lineage>
</organism>
<reference evidence="2 3" key="1">
    <citation type="submission" date="2022-10" db="EMBL/GenBank/DDBJ databases">
        <title>Chitinophaga nivalis PC15 sp. nov., isolated from Pyeongchang county, South Korea.</title>
        <authorList>
            <person name="Trinh H.N."/>
        </authorList>
    </citation>
    <scope>NUCLEOTIDE SEQUENCE [LARGE SCALE GENOMIC DNA]</scope>
    <source>
        <strain evidence="2 3">PC14</strain>
    </source>
</reference>
<dbReference type="Pfam" id="PF19919">
    <property type="entry name" value="bpX3"/>
    <property type="match status" value="1"/>
</dbReference>
<evidence type="ECO:0000313" key="2">
    <source>
        <dbReference type="EMBL" id="MCW3486483.1"/>
    </source>
</evidence>
<evidence type="ECO:0000313" key="3">
    <source>
        <dbReference type="Proteomes" id="UP001207742"/>
    </source>
</evidence>
<dbReference type="SUPFAM" id="SSF48452">
    <property type="entry name" value="TPR-like"/>
    <property type="match status" value="1"/>
</dbReference>
<sequence length="886" mass="98524">MKITLGLQLHPHTIHTPKAAFVPGATAAGWLQEISSWGMDMLALRAIAVPADISSITPAGLLVLFQDTPVPDSSRIRYPYGLLGNKLFVPVNATLTPAVSDAELPGILIWDLQLLHPTTGFIGFAETDLFPLQDLLQYTTAGSANWDYARNGITPPAKLTYIRIQPATTGLFDDIHETINSRPLEEMMVHQNTSSRLKDKLLYIFTNSLLWLFRGLKRLLPGTPDLSRYKWMKWVKATQASIEEKRQHELEKLMRLFDTDMNTALQYAIPLDQPYASRGTAATPGTQLVKRDTAFSLGKLKSNSGPADEWNTDTYYAALRNKYQLAAAHAIAQKDYKKAAYVYAALLGDYSNAANVLEQGGYFREAAALYESHLNKPATAAACLERGGLLLEAIGLYASLEQYEKAGDLYVTLQQPEKAGDLYQVSLQKAIAANEPLEAARISRHKLQQPEQAAGLLLDGWQHHTQHERCLQQYFEVATPLPQAIQQVYTTHTPAHRFKSFIQVLQQVTTTHNDPVVKNIAVDIAYEIVSKQSLENNGENLFALSNFFPADPLLTSDLTRYLHTMPPPVSPPINTFRFAADVTWLTGTSWKGQALLIGVKANGIYLLRFDLVKNWAYVLWPGNYTPDLQFTLVHNARFSEAIMVHGSQPLRMETKRLENKDTPDSFFRDVVITCPDWLPTGLLGYCLTEKDVITIHHASGVLVLSHYSYTGQLAYAVDCKVDGATVQVDLAINIPVQGIIYRGQHLFFSAGSSLIKCDLSGNMQLFDMGHHIYRMYANPDEKELKISISSSGGAFVLSNTESETTWKRIFLTRSGTRATWVKHLPEGIVLVGEDNKVKIYRSNDDTTPGHYNQLETGTKICAVLPAAQPGHMIVFEVNGQAGIHPL</sequence>
<dbReference type="EMBL" id="JAPDNS010000002">
    <property type="protein sequence ID" value="MCW3486483.1"/>
    <property type="molecule type" value="Genomic_DNA"/>
</dbReference>
<accession>A0ABT3IR72</accession>
<comment type="caution">
    <text evidence="2">The sequence shown here is derived from an EMBL/GenBank/DDBJ whole genome shotgun (WGS) entry which is preliminary data.</text>
</comment>
<dbReference type="InterPro" id="IPR011990">
    <property type="entry name" value="TPR-like_helical_dom_sf"/>
</dbReference>
<dbReference type="RefSeq" id="WP_264733299.1">
    <property type="nucleotide sequence ID" value="NZ_JAPDNR010000001.1"/>
</dbReference>
<dbReference type="InterPro" id="IPR045551">
    <property type="entry name" value="bpX3"/>
</dbReference>